<feature type="transmembrane region" description="Helical" evidence="10">
    <location>
        <begin position="450"/>
        <end position="470"/>
    </location>
</feature>
<accession>A0ABV7HAV3</accession>
<feature type="transmembrane region" description="Helical" evidence="10">
    <location>
        <begin position="210"/>
        <end position="230"/>
    </location>
</feature>
<keyword evidence="5 10" id="KW-0812">Transmembrane</keyword>
<comment type="similarity">
    <text evidence="2">Belongs to the CcmF/CycK/Ccl1/NrfE/CcsA family.</text>
</comment>
<feature type="domain" description="Cytochrome c-type biogenesis protein CcmF C-terminal" evidence="12">
    <location>
        <begin position="316"/>
        <end position="639"/>
    </location>
</feature>
<feature type="transmembrane region" description="Helical" evidence="10">
    <location>
        <begin position="6"/>
        <end position="29"/>
    </location>
</feature>
<dbReference type="Proteomes" id="UP001595476">
    <property type="component" value="Unassembled WGS sequence"/>
</dbReference>
<comment type="subcellular location">
    <subcellularLocation>
        <location evidence="1">Cell inner membrane</location>
        <topology evidence="1">Multi-pass membrane protein</topology>
    </subcellularLocation>
</comment>
<dbReference type="PANTHER" id="PTHR43653:SF1">
    <property type="entry name" value="CYTOCHROME C-TYPE BIOGENESIS PROTEIN CCMF"/>
    <property type="match status" value="1"/>
</dbReference>
<dbReference type="InterPro" id="IPR002541">
    <property type="entry name" value="Cyt_c_assembly"/>
</dbReference>
<evidence type="ECO:0000256" key="8">
    <source>
        <dbReference type="ARBA" id="ARBA00023136"/>
    </source>
</evidence>
<evidence type="ECO:0000256" key="4">
    <source>
        <dbReference type="ARBA" id="ARBA00022519"/>
    </source>
</evidence>
<evidence type="ECO:0000256" key="2">
    <source>
        <dbReference type="ARBA" id="ARBA00009186"/>
    </source>
</evidence>
<feature type="transmembrane region" description="Helical" evidence="10">
    <location>
        <begin position="178"/>
        <end position="198"/>
    </location>
</feature>
<dbReference type="GO" id="GO:0016829">
    <property type="term" value="F:lyase activity"/>
    <property type="evidence" value="ECO:0007669"/>
    <property type="project" value="UniProtKB-KW"/>
</dbReference>
<dbReference type="Pfam" id="PF01578">
    <property type="entry name" value="Cytochrom_C_asm"/>
    <property type="match status" value="1"/>
</dbReference>
<evidence type="ECO:0000256" key="1">
    <source>
        <dbReference type="ARBA" id="ARBA00004429"/>
    </source>
</evidence>
<feature type="transmembrane region" description="Helical" evidence="10">
    <location>
        <begin position="491"/>
        <end position="514"/>
    </location>
</feature>
<evidence type="ECO:0000313" key="13">
    <source>
        <dbReference type="EMBL" id="MFC3149848.1"/>
    </source>
</evidence>
<feature type="transmembrane region" description="Helical" evidence="10">
    <location>
        <begin position="390"/>
        <end position="409"/>
    </location>
</feature>
<comment type="caution">
    <text evidence="13">The sequence shown here is derived from an EMBL/GenBank/DDBJ whole genome shotgun (WGS) entry which is preliminary data.</text>
</comment>
<organism evidence="13 14">
    <name type="scientific">Litoribrevibacter euphylliae</name>
    <dbReference type="NCBI Taxonomy" id="1834034"/>
    <lineage>
        <taxon>Bacteria</taxon>
        <taxon>Pseudomonadati</taxon>
        <taxon>Pseudomonadota</taxon>
        <taxon>Gammaproteobacteria</taxon>
        <taxon>Oceanospirillales</taxon>
        <taxon>Oceanospirillaceae</taxon>
        <taxon>Litoribrevibacter</taxon>
    </lineage>
</organism>
<keyword evidence="7 10" id="KW-1133">Transmembrane helix</keyword>
<feature type="transmembrane region" description="Helical" evidence="10">
    <location>
        <begin position="313"/>
        <end position="332"/>
    </location>
</feature>
<evidence type="ECO:0000256" key="3">
    <source>
        <dbReference type="ARBA" id="ARBA00022475"/>
    </source>
</evidence>
<name>A0ABV7HAV3_9GAMM</name>
<dbReference type="PANTHER" id="PTHR43653">
    <property type="entry name" value="CYTOCHROME C ASSEMBLY PROTEIN-RELATED"/>
    <property type="match status" value="1"/>
</dbReference>
<keyword evidence="14" id="KW-1185">Reference proteome</keyword>
<dbReference type="InterPro" id="IPR003568">
    <property type="entry name" value="Cyt_c_biogenesis_CcmF"/>
</dbReference>
<comment type="function">
    <text evidence="9">Required for the biogenesis of c-type cytochromes. Possible subunit of a heme lyase.</text>
</comment>
<dbReference type="PRINTS" id="PR01410">
    <property type="entry name" value="CCBIOGENESIS"/>
</dbReference>
<keyword evidence="4" id="KW-0997">Cell inner membrane</keyword>
<dbReference type="NCBIfam" id="NF007691">
    <property type="entry name" value="PRK10369.1"/>
    <property type="match status" value="1"/>
</dbReference>
<dbReference type="EMBL" id="JBHRSZ010000002">
    <property type="protein sequence ID" value="MFC3149848.1"/>
    <property type="molecule type" value="Genomic_DNA"/>
</dbReference>
<feature type="transmembrane region" description="Helical" evidence="10">
    <location>
        <begin position="421"/>
        <end position="444"/>
    </location>
</feature>
<evidence type="ECO:0000259" key="11">
    <source>
        <dbReference type="Pfam" id="PF01578"/>
    </source>
</evidence>
<feature type="transmembrane region" description="Helical" evidence="10">
    <location>
        <begin position="353"/>
        <end position="375"/>
    </location>
</feature>
<proteinExistence type="inferred from homology"/>
<evidence type="ECO:0000259" key="12">
    <source>
        <dbReference type="Pfam" id="PF16327"/>
    </source>
</evidence>
<evidence type="ECO:0000256" key="5">
    <source>
        <dbReference type="ARBA" id="ARBA00022692"/>
    </source>
</evidence>
<feature type="transmembrane region" description="Helical" evidence="10">
    <location>
        <begin position="96"/>
        <end position="114"/>
    </location>
</feature>
<keyword evidence="13" id="KW-0456">Lyase</keyword>
<feature type="transmembrane region" description="Helical" evidence="10">
    <location>
        <begin position="41"/>
        <end position="62"/>
    </location>
</feature>
<dbReference type="Pfam" id="PF16327">
    <property type="entry name" value="CcmF_C"/>
    <property type="match status" value="1"/>
</dbReference>
<gene>
    <name evidence="13" type="ORF">ACFOEK_02275</name>
</gene>
<protein>
    <submittedName>
        <fullName evidence="13">Heme lyase CcmF/NrfE family subunit</fullName>
    </submittedName>
</protein>
<feature type="domain" description="Cytochrome c assembly protein" evidence="11">
    <location>
        <begin position="89"/>
        <end position="296"/>
    </location>
</feature>
<reference evidence="14" key="1">
    <citation type="journal article" date="2019" name="Int. J. Syst. Evol. Microbiol.">
        <title>The Global Catalogue of Microorganisms (GCM) 10K type strain sequencing project: providing services to taxonomists for standard genome sequencing and annotation.</title>
        <authorList>
            <consortium name="The Broad Institute Genomics Platform"/>
            <consortium name="The Broad Institute Genome Sequencing Center for Infectious Disease"/>
            <person name="Wu L."/>
            <person name="Ma J."/>
        </authorList>
    </citation>
    <scope>NUCLEOTIDE SEQUENCE [LARGE SCALE GENOMIC DNA]</scope>
    <source>
        <strain evidence="14">KCTC 52438</strain>
    </source>
</reference>
<evidence type="ECO:0000313" key="14">
    <source>
        <dbReference type="Proteomes" id="UP001595476"/>
    </source>
</evidence>
<dbReference type="NCBIfam" id="TIGR00353">
    <property type="entry name" value="nrfE"/>
    <property type="match status" value="1"/>
</dbReference>
<keyword evidence="3" id="KW-1003">Cell membrane</keyword>
<dbReference type="PRINTS" id="PR01411">
    <property type="entry name" value="CCMFBIOGNSIS"/>
</dbReference>
<evidence type="ECO:0000256" key="7">
    <source>
        <dbReference type="ARBA" id="ARBA00022989"/>
    </source>
</evidence>
<keyword evidence="8 10" id="KW-0472">Membrane</keyword>
<evidence type="ECO:0000256" key="10">
    <source>
        <dbReference type="SAM" id="Phobius"/>
    </source>
</evidence>
<sequence>MIPELGHYALILALVMSVALSILPLYGTATNNQVFQYSAKPLSWGVFTFLMISFICLTISFLQDDFTVKYVASHSNTMLPFGYKFSAVWSAHEGSMLLWVLILGGWTFAVSILSKGLPDAVLARVLAVLGMVLTGFALFTLLTSNPFERLLMDTPTDGADLNPLLQDFGLIVHPPMLYMGYVGFSVAFAFAVSALMTGKLDAAWAKWSRPWTVVAWVFLTLGIALGSWWAYYELGWGGWWFWDPVENASFMPWLVGTALIHTLAVTEKRGAFKSWTVLLAIIAFSLSLLGTFLVRSGVLTSVHAFATDPSRGYFILGLLAITFGGSLLLYAIKAPTVHSSIKYSWLSREAFLLINNIILIIVAAVILLGTLYPLILDAMNLGKISVGPPYFNAVFVPMMCLLVVFLGVGPISRWKATKAKYLVGKLTAILILSILAGLAVPFIYHGDFDGAVWFSMTLALWVFGSILVDLKARAGNGSSFIQRLKKLPRSYYGMHFAHLGVVVTLVGICMVAVYDHQEDVRMAAGDSVEVEDYRFEFTGTTGHRGPNYVADIGEFNVFKDGEQVTSIYPEKRRYNVSRQVMTEAGIDPALSRDLYISLGEPLDGGQAWAVRVHVKPFIRWIWLGAILMSIGGLLAVMDKRYRLKKQAA</sequence>
<evidence type="ECO:0000256" key="6">
    <source>
        <dbReference type="ARBA" id="ARBA00022748"/>
    </source>
</evidence>
<feature type="transmembrane region" description="Helical" evidence="10">
    <location>
        <begin position="617"/>
        <end position="636"/>
    </location>
</feature>
<feature type="transmembrane region" description="Helical" evidence="10">
    <location>
        <begin position="250"/>
        <end position="266"/>
    </location>
</feature>
<dbReference type="RefSeq" id="WP_386715565.1">
    <property type="nucleotide sequence ID" value="NZ_JBHRSZ010000002.1"/>
</dbReference>
<feature type="transmembrane region" description="Helical" evidence="10">
    <location>
        <begin position="275"/>
        <end position="293"/>
    </location>
</feature>
<dbReference type="InterPro" id="IPR003567">
    <property type="entry name" value="Cyt_c_biogenesis"/>
</dbReference>
<evidence type="ECO:0000256" key="9">
    <source>
        <dbReference type="ARBA" id="ARBA00037230"/>
    </source>
</evidence>
<feature type="transmembrane region" description="Helical" evidence="10">
    <location>
        <begin position="121"/>
        <end position="142"/>
    </location>
</feature>
<keyword evidence="6" id="KW-0201">Cytochrome c-type biogenesis</keyword>
<dbReference type="InterPro" id="IPR032523">
    <property type="entry name" value="CcmF_C"/>
</dbReference>